<keyword evidence="2" id="KW-1133">Transmembrane helix</keyword>
<keyword evidence="2" id="KW-0472">Membrane</keyword>
<evidence type="ECO:0000256" key="1">
    <source>
        <dbReference type="SAM" id="MobiDB-lite"/>
    </source>
</evidence>
<evidence type="ECO:0000313" key="4">
    <source>
        <dbReference type="Proteomes" id="UP000295447"/>
    </source>
</evidence>
<dbReference type="Proteomes" id="UP000295447">
    <property type="component" value="Unassembled WGS sequence"/>
</dbReference>
<feature type="transmembrane region" description="Helical" evidence="2">
    <location>
        <begin position="110"/>
        <end position="132"/>
    </location>
</feature>
<dbReference type="OrthoDB" id="3625784at2"/>
<name>A0A4R7ZWT8_9ACTN</name>
<accession>A0A4R7ZWT8</accession>
<sequence length="168" mass="18679">MTNNGSVTDNPPYGRPDEDAGERLDRQWNELLQELRLAQTGTQILFAFLLSIAFQNRFQDADGFTHDVYAVTLIASALAVGLFLAPVSFHRLVYRRKLRDRMLPIANRMTIGGMLFLVVAIAGGVLLAADVILPRPVAISVVAIVLLVFAVLWYVVPAWVRRTNADEE</sequence>
<gene>
    <name evidence="3" type="ORF">EV650_1062</name>
</gene>
<proteinExistence type="predicted"/>
<evidence type="ECO:0000256" key="2">
    <source>
        <dbReference type="SAM" id="Phobius"/>
    </source>
</evidence>
<dbReference type="EMBL" id="SODF01000001">
    <property type="protein sequence ID" value="TDW22225.1"/>
    <property type="molecule type" value="Genomic_DNA"/>
</dbReference>
<feature type="region of interest" description="Disordered" evidence="1">
    <location>
        <begin position="1"/>
        <end position="20"/>
    </location>
</feature>
<evidence type="ECO:0000313" key="3">
    <source>
        <dbReference type="EMBL" id="TDW22225.1"/>
    </source>
</evidence>
<dbReference type="AlphaFoldDB" id="A0A4R7ZWT8"/>
<feature type="transmembrane region" description="Helical" evidence="2">
    <location>
        <begin position="68"/>
        <end position="89"/>
    </location>
</feature>
<dbReference type="Pfam" id="PF19853">
    <property type="entry name" value="DUF6328"/>
    <property type="match status" value="1"/>
</dbReference>
<comment type="caution">
    <text evidence="3">The sequence shown here is derived from an EMBL/GenBank/DDBJ whole genome shotgun (WGS) entry which is preliminary data.</text>
</comment>
<keyword evidence="4" id="KW-1185">Reference proteome</keyword>
<dbReference type="InterPro" id="IPR046291">
    <property type="entry name" value="DUF6328"/>
</dbReference>
<feature type="transmembrane region" description="Helical" evidence="2">
    <location>
        <begin position="138"/>
        <end position="160"/>
    </location>
</feature>
<evidence type="ECO:0008006" key="5">
    <source>
        <dbReference type="Google" id="ProtNLM"/>
    </source>
</evidence>
<protein>
    <recommendedName>
        <fullName evidence="5">Sodium:proton antiporter</fullName>
    </recommendedName>
</protein>
<reference evidence="3 4" key="1">
    <citation type="submission" date="2019-03" db="EMBL/GenBank/DDBJ databases">
        <title>Genomic Encyclopedia of Type Strains, Phase III (KMG-III): the genomes of soil and plant-associated and newly described type strains.</title>
        <authorList>
            <person name="Whitman W."/>
        </authorList>
    </citation>
    <scope>NUCLEOTIDE SEQUENCE [LARGE SCALE GENOMIC DNA]</scope>
    <source>
        <strain evidence="3 4">VKM Ac-2570</strain>
    </source>
</reference>
<keyword evidence="2" id="KW-0812">Transmembrane</keyword>
<organism evidence="3 4">
    <name type="scientific">Kribbella kalugense</name>
    <dbReference type="NCBI Taxonomy" id="2512221"/>
    <lineage>
        <taxon>Bacteria</taxon>
        <taxon>Bacillati</taxon>
        <taxon>Actinomycetota</taxon>
        <taxon>Actinomycetes</taxon>
        <taxon>Propionibacteriales</taxon>
        <taxon>Kribbellaceae</taxon>
        <taxon>Kribbella</taxon>
    </lineage>
</organism>